<protein>
    <submittedName>
        <fullName evidence="1">Uncharacterized protein</fullName>
    </submittedName>
</protein>
<evidence type="ECO:0000313" key="1">
    <source>
        <dbReference type="EMBL" id="KWZ76767.1"/>
    </source>
</evidence>
<dbReference type="AlphaFoldDB" id="A0A133KB99"/>
<dbReference type="RefSeq" id="WP_060929842.1">
    <property type="nucleotide sequence ID" value="NZ_KQ955289.1"/>
</dbReference>
<accession>A0A133KB99</accession>
<name>A0A133KB99_9FIRM</name>
<sequence>MTTDIIAILPEEINRIGIGSRIYYVDRSEMDRRTPTHFLKNLYDHKGKRKKLVDKQIKNKVQIARNYPYTIDKNHVFFAFKVRNSNYDDQQRGFVNVKYVDKIENSNIILTTGEVIASLNKEKALLNNRRNAQLLYYMSLVESLVDNYEAVKYVRENLLT</sequence>
<evidence type="ECO:0000313" key="2">
    <source>
        <dbReference type="Proteomes" id="UP000070383"/>
    </source>
</evidence>
<keyword evidence="2" id="KW-1185">Reference proteome</keyword>
<dbReference type="OrthoDB" id="1690175at2"/>
<dbReference type="EMBL" id="LRPM01000071">
    <property type="protein sequence ID" value="KWZ76767.1"/>
    <property type="molecule type" value="Genomic_DNA"/>
</dbReference>
<proteinExistence type="predicted"/>
<dbReference type="PATRIC" id="fig|33036.3.peg.1704"/>
<organism evidence="1 2">
    <name type="scientific">Anaerococcus tetradius</name>
    <dbReference type="NCBI Taxonomy" id="33036"/>
    <lineage>
        <taxon>Bacteria</taxon>
        <taxon>Bacillati</taxon>
        <taxon>Bacillota</taxon>
        <taxon>Tissierellia</taxon>
        <taxon>Tissierellales</taxon>
        <taxon>Peptoniphilaceae</taxon>
        <taxon>Anaerococcus</taxon>
    </lineage>
</organism>
<comment type="caution">
    <text evidence="1">The sequence shown here is derived from an EMBL/GenBank/DDBJ whole genome shotgun (WGS) entry which is preliminary data.</text>
</comment>
<gene>
    <name evidence="1" type="ORF">HMPREF3200_01720</name>
</gene>
<reference evidence="2" key="1">
    <citation type="submission" date="2016-01" db="EMBL/GenBank/DDBJ databases">
        <authorList>
            <person name="Mitreva M."/>
            <person name="Pepin K.H."/>
            <person name="Mihindukulasuriya K.A."/>
            <person name="Fulton R."/>
            <person name="Fronick C."/>
            <person name="O'Laughlin M."/>
            <person name="Miner T."/>
            <person name="Herter B."/>
            <person name="Rosa B.A."/>
            <person name="Cordes M."/>
            <person name="Tomlinson C."/>
            <person name="Wollam A."/>
            <person name="Palsikar V.B."/>
            <person name="Mardis E.R."/>
            <person name="Wilson R.K."/>
        </authorList>
    </citation>
    <scope>NUCLEOTIDE SEQUENCE [LARGE SCALE GENOMIC DNA]</scope>
    <source>
        <strain evidence="2">MJR8151</strain>
    </source>
</reference>
<dbReference type="Proteomes" id="UP000070383">
    <property type="component" value="Unassembled WGS sequence"/>
</dbReference>